<name>A0A4V1ZBF0_9SPHI</name>
<keyword evidence="3" id="KW-1185">Reference proteome</keyword>
<keyword evidence="1" id="KW-0472">Membrane</keyword>
<evidence type="ECO:0000313" key="3">
    <source>
        <dbReference type="Proteomes" id="UP000293331"/>
    </source>
</evidence>
<sequence length="212" mass="23896">MKKKTIIKTIQIKFLVGLAVGGVLVFSYFAILENAVGLFDKTYSTTDLINNFNDKRQEIYETKRYFNSIVPKYKNVDIEFEDDKIARLVISPIDTGRGSDLTVNFQDWNIPIKSKKTDSLLAVLGWNTVTLRTLKTKLDNANCISIANGEPTTIGFQRSGMGMYSFDVFNKPIPDSLKARYNDSCMFIYVNKTLVLEYGGGAFGSQCFAKEK</sequence>
<dbReference type="OrthoDB" id="755509at2"/>
<keyword evidence="1" id="KW-0812">Transmembrane</keyword>
<dbReference type="EMBL" id="SEWG01000009">
    <property type="protein sequence ID" value="RYU86586.1"/>
    <property type="molecule type" value="Genomic_DNA"/>
</dbReference>
<feature type="transmembrane region" description="Helical" evidence="1">
    <location>
        <begin position="12"/>
        <end position="31"/>
    </location>
</feature>
<dbReference type="AlphaFoldDB" id="A0A4V1ZBF0"/>
<evidence type="ECO:0000256" key="1">
    <source>
        <dbReference type="SAM" id="Phobius"/>
    </source>
</evidence>
<proteinExistence type="predicted"/>
<accession>A0A4V1ZBF0</accession>
<organism evidence="2 3">
    <name type="scientific">Mucilaginibacter terrigena</name>
    <dbReference type="NCBI Taxonomy" id="2492395"/>
    <lineage>
        <taxon>Bacteria</taxon>
        <taxon>Pseudomonadati</taxon>
        <taxon>Bacteroidota</taxon>
        <taxon>Sphingobacteriia</taxon>
        <taxon>Sphingobacteriales</taxon>
        <taxon>Sphingobacteriaceae</taxon>
        <taxon>Mucilaginibacter</taxon>
    </lineage>
</organism>
<keyword evidence="1" id="KW-1133">Transmembrane helix</keyword>
<evidence type="ECO:0000313" key="2">
    <source>
        <dbReference type="EMBL" id="RYU86586.1"/>
    </source>
</evidence>
<comment type="caution">
    <text evidence="2">The sequence shown here is derived from an EMBL/GenBank/DDBJ whole genome shotgun (WGS) entry which is preliminary data.</text>
</comment>
<dbReference type="Proteomes" id="UP000293331">
    <property type="component" value="Unassembled WGS sequence"/>
</dbReference>
<gene>
    <name evidence="2" type="ORF">EWM62_18200</name>
</gene>
<reference evidence="2 3" key="1">
    <citation type="submission" date="2019-02" db="EMBL/GenBank/DDBJ databases">
        <title>Bacterial novel species Mucilaginibacter sp. 17JY9-4 isolated from soil.</title>
        <authorList>
            <person name="Jung H.-Y."/>
        </authorList>
    </citation>
    <scope>NUCLEOTIDE SEQUENCE [LARGE SCALE GENOMIC DNA]</scope>
    <source>
        <strain evidence="2 3">17JY9-4</strain>
    </source>
</reference>
<protein>
    <submittedName>
        <fullName evidence="2">Uncharacterized protein</fullName>
    </submittedName>
</protein>
<dbReference type="RefSeq" id="WP_129878105.1">
    <property type="nucleotide sequence ID" value="NZ_SEWG01000009.1"/>
</dbReference>